<protein>
    <recommendedName>
        <fullName evidence="3">Polyketide cyclase / dehydrase and lipid transport</fullName>
    </recommendedName>
</protein>
<dbReference type="eggNOG" id="COG5637">
    <property type="taxonomic scope" value="Bacteria"/>
</dbReference>
<dbReference type="OrthoDB" id="191189at2"/>
<proteinExistence type="predicted"/>
<evidence type="ECO:0000313" key="2">
    <source>
        <dbReference type="Proteomes" id="UP000002791"/>
    </source>
</evidence>
<keyword evidence="2" id="KW-1185">Reference proteome</keyword>
<dbReference type="EMBL" id="CM001440">
    <property type="protein sequence ID" value="EHR60590.1"/>
    <property type="molecule type" value="Genomic_DNA"/>
</dbReference>
<accession>H5XHA5</accession>
<dbReference type="InterPro" id="IPR019587">
    <property type="entry name" value="Polyketide_cyclase/dehydratase"/>
</dbReference>
<dbReference type="SUPFAM" id="SSF55961">
    <property type="entry name" value="Bet v1-like"/>
    <property type="match status" value="1"/>
</dbReference>
<organism evidence="1 2">
    <name type="scientific">Saccharomonospora cyanea NA-134</name>
    <dbReference type="NCBI Taxonomy" id="882082"/>
    <lineage>
        <taxon>Bacteria</taxon>
        <taxon>Bacillati</taxon>
        <taxon>Actinomycetota</taxon>
        <taxon>Actinomycetes</taxon>
        <taxon>Pseudonocardiales</taxon>
        <taxon>Pseudonocardiaceae</taxon>
        <taxon>Saccharomonospora</taxon>
    </lineage>
</organism>
<dbReference type="AlphaFoldDB" id="H5XHA5"/>
<dbReference type="Gene3D" id="3.30.530.20">
    <property type="match status" value="1"/>
</dbReference>
<evidence type="ECO:0000313" key="1">
    <source>
        <dbReference type="EMBL" id="EHR60590.1"/>
    </source>
</evidence>
<dbReference type="InterPro" id="IPR023393">
    <property type="entry name" value="START-like_dom_sf"/>
</dbReference>
<dbReference type="Proteomes" id="UP000002791">
    <property type="component" value="Chromosome"/>
</dbReference>
<dbReference type="STRING" id="882082.SaccyDRAFT_1692"/>
<dbReference type="Pfam" id="PF10604">
    <property type="entry name" value="Polyketide_cyc2"/>
    <property type="match status" value="1"/>
</dbReference>
<dbReference type="HOGENOM" id="CLU_147350_0_0_11"/>
<sequence length="153" mass="16860">MPGGDDFRSGAIMRYTATVSIDAAPQRVWDVLSAVESWPAWTPTVTAARRLDEGPLRVGSRTELRQPRQPSRVWTVTELAPGEFFDWTSGTPGLRLTAGHRLRPDGDGTVVTLDFAVRGALALLIRPVAGVIRDFVDTEARSLKTHCERHPRS</sequence>
<reference evidence="1 2" key="1">
    <citation type="submission" date="2011-11" db="EMBL/GenBank/DDBJ databases">
        <title>The Noncontiguous Finished sequence of Saccharomonospora cyanea NA-134.</title>
        <authorList>
            <consortium name="US DOE Joint Genome Institute"/>
            <person name="Lucas S."/>
            <person name="Han J."/>
            <person name="Lapidus A."/>
            <person name="Cheng J.-F."/>
            <person name="Goodwin L."/>
            <person name="Pitluck S."/>
            <person name="Peters L."/>
            <person name="Ovchinnikova G."/>
            <person name="Lu M."/>
            <person name="Detter J.C."/>
            <person name="Han C."/>
            <person name="Tapia R."/>
            <person name="Land M."/>
            <person name="Hauser L."/>
            <person name="Kyrpides N."/>
            <person name="Ivanova N."/>
            <person name="Pagani I."/>
            <person name="Brambilla E.-M."/>
            <person name="Klenk H.-P."/>
            <person name="Woyke T."/>
        </authorList>
    </citation>
    <scope>NUCLEOTIDE SEQUENCE [LARGE SCALE GENOMIC DNA]</scope>
    <source>
        <strain evidence="1 2">NA-134</strain>
    </source>
</reference>
<gene>
    <name evidence="1" type="ORF">SaccyDRAFT_1692</name>
</gene>
<name>H5XHA5_9PSEU</name>
<evidence type="ECO:0008006" key="3">
    <source>
        <dbReference type="Google" id="ProtNLM"/>
    </source>
</evidence>